<gene>
    <name evidence="2" type="ORF">UHOR_00745</name>
</gene>
<dbReference type="Proteomes" id="UP000006174">
    <property type="component" value="Unassembled WGS sequence"/>
</dbReference>
<feature type="region of interest" description="Disordered" evidence="1">
    <location>
        <begin position="336"/>
        <end position="389"/>
    </location>
</feature>
<feature type="compositionally biased region" description="Polar residues" evidence="1">
    <location>
        <begin position="345"/>
        <end position="356"/>
    </location>
</feature>
<protein>
    <submittedName>
        <fullName evidence="2">Uncharacterized protein</fullName>
    </submittedName>
</protein>
<evidence type="ECO:0000313" key="3">
    <source>
        <dbReference type="Proteomes" id="UP000006174"/>
    </source>
</evidence>
<dbReference type="EMBL" id="CAGI01000189">
    <property type="protein sequence ID" value="CCF54227.1"/>
    <property type="molecule type" value="Genomic_DNA"/>
</dbReference>
<dbReference type="OrthoDB" id="2554395at2759"/>
<dbReference type="OMA" id="HIRSIVI"/>
<sequence>MTSPSAQPTIADAVRFMDSLSILPSPRKAPTANSMPDLKGSMKQSLETTQTNGRPLEAHKFNDSNGPHSFASQDPNQQGVSSATTAIERGSTIPSLPAEILFHIATFLLPALPTSQTFPCKHCSPPYTALLPAGSSITPLLSLASASRTFRNILTPLVWHTIVIRTPQHLPRLATLLKNYDCLSLSSTRRSFSRASPPQSQSPVEFGLRHPLPHIRSIAVSIPDKYLDFDQTYLLTLLRSMPEQVEHLYWSAEAPPNPAVWLLLGPSLRGLEVDGRLFHQGHKGMAGLKRLETLRFTGYESTLLPAGVVALFQAQSLATAEIGEGVGEVREIPEGYEEQRGRQESPLQELQRSSSIPPRRQAQHLYLDLPSPSSTHPSSPSSPAPSNRARLKHLSLSTSKTSLFHQLRLLLTSSFNSLTCLDIYPITPEPPLPSTILSLSSTLTHLRLIFDISGAFSNYNSLWSTLTSRLPHLMWLEVDPMPQQNTAPSFWDFIESCPRLEYINGKKKESFPPSFGPHSFGGF</sequence>
<dbReference type="HOGENOM" id="CLU_520918_0_0_1"/>
<dbReference type="AlphaFoldDB" id="I2G4Y4"/>
<comment type="caution">
    <text evidence="2">The sequence shown here is derived from an EMBL/GenBank/DDBJ whole genome shotgun (WGS) entry which is preliminary data.</text>
</comment>
<feature type="compositionally biased region" description="Low complexity" evidence="1">
    <location>
        <begin position="370"/>
        <end position="386"/>
    </location>
</feature>
<organism evidence="2 3">
    <name type="scientific">Ustilago hordei</name>
    <name type="common">Barley covered smut fungus</name>
    <dbReference type="NCBI Taxonomy" id="120017"/>
    <lineage>
        <taxon>Eukaryota</taxon>
        <taxon>Fungi</taxon>
        <taxon>Dikarya</taxon>
        <taxon>Basidiomycota</taxon>
        <taxon>Ustilaginomycotina</taxon>
        <taxon>Ustilaginomycetes</taxon>
        <taxon>Ustilaginales</taxon>
        <taxon>Ustilaginaceae</taxon>
        <taxon>Ustilago</taxon>
    </lineage>
</organism>
<accession>I2G4Y4</accession>
<proteinExistence type="predicted"/>
<feature type="region of interest" description="Disordered" evidence="1">
    <location>
        <begin position="23"/>
        <end position="84"/>
    </location>
</feature>
<feature type="compositionally biased region" description="Polar residues" evidence="1">
    <location>
        <begin position="63"/>
        <end position="84"/>
    </location>
</feature>
<keyword evidence="3" id="KW-1185">Reference proteome</keyword>
<dbReference type="eggNOG" id="ENOG502RDCW">
    <property type="taxonomic scope" value="Eukaryota"/>
</dbReference>
<name>I2G4Y4_USTHO</name>
<feature type="compositionally biased region" description="Polar residues" evidence="1">
    <location>
        <begin position="42"/>
        <end position="53"/>
    </location>
</feature>
<reference evidence="2 3" key="1">
    <citation type="journal article" date="2012" name="Plant Cell">
        <title>Genome comparison of barley and maize smut fungi reveals targeted loss of RNA silencing components and species-specific presence of transposable elements.</title>
        <authorList>
            <person name="Laurie J.D."/>
            <person name="Ali S."/>
            <person name="Linning R."/>
            <person name="Mannhaupt G."/>
            <person name="Wong P."/>
            <person name="Gueldener U."/>
            <person name="Muensterkoetter M."/>
            <person name="Moore R."/>
            <person name="Kahmann R."/>
            <person name="Bakkeren G."/>
            <person name="Schirawski J."/>
        </authorList>
    </citation>
    <scope>NUCLEOTIDE SEQUENCE [LARGE SCALE GENOMIC DNA]</scope>
    <source>
        <strain evidence="3">Uh4875-4</strain>
    </source>
</reference>
<evidence type="ECO:0000313" key="2">
    <source>
        <dbReference type="EMBL" id="CCF54227.1"/>
    </source>
</evidence>
<evidence type="ECO:0000256" key="1">
    <source>
        <dbReference type="SAM" id="MobiDB-lite"/>
    </source>
</evidence>